<evidence type="ECO:0000256" key="4">
    <source>
        <dbReference type="ARBA" id="ARBA00022670"/>
    </source>
</evidence>
<evidence type="ECO:0000256" key="10">
    <source>
        <dbReference type="ARBA" id="ARBA00023049"/>
    </source>
</evidence>
<evidence type="ECO:0000256" key="1">
    <source>
        <dbReference type="ARBA" id="ARBA00001941"/>
    </source>
</evidence>
<keyword evidence="4 13" id="KW-0645">Protease</keyword>
<evidence type="ECO:0000256" key="14">
    <source>
        <dbReference type="SAM" id="MobiDB-lite"/>
    </source>
</evidence>
<dbReference type="PANTHER" id="PTHR31120:SF6">
    <property type="entry name" value="METALLOPROTEASE TIKI HOMOLOG"/>
    <property type="match status" value="1"/>
</dbReference>
<keyword evidence="11" id="KW-0472">Membrane</keyword>
<dbReference type="Proteomes" id="UP000311919">
    <property type="component" value="Unassembled WGS sequence"/>
</dbReference>
<keyword evidence="10 13" id="KW-0482">Metalloprotease</keyword>
<organism evidence="16 17">
    <name type="scientific">Schistosoma japonicum</name>
    <name type="common">Blood fluke</name>
    <dbReference type="NCBI Taxonomy" id="6182"/>
    <lineage>
        <taxon>Eukaryota</taxon>
        <taxon>Metazoa</taxon>
        <taxon>Spiralia</taxon>
        <taxon>Lophotrochozoa</taxon>
        <taxon>Platyhelminthes</taxon>
        <taxon>Trematoda</taxon>
        <taxon>Digenea</taxon>
        <taxon>Strigeidida</taxon>
        <taxon>Schistosomatoidea</taxon>
        <taxon>Schistosomatidae</taxon>
        <taxon>Schistosoma</taxon>
    </lineage>
</organism>
<protein>
    <recommendedName>
        <fullName evidence="13">Metalloprotease TIKI homolog</fullName>
        <ecNumber evidence="13">3.4.-.-</ecNumber>
    </recommendedName>
</protein>
<accession>A0A4Z2CTY2</accession>
<feature type="chain" id="PRO_5021350480" description="Metalloprotease TIKI homolog" evidence="15">
    <location>
        <begin position="31"/>
        <end position="580"/>
    </location>
</feature>
<keyword evidence="7 13" id="KW-0732">Signal</keyword>
<feature type="signal peptide" evidence="15">
    <location>
        <begin position="1"/>
        <end position="30"/>
    </location>
</feature>
<dbReference type="GO" id="GO:0004222">
    <property type="term" value="F:metalloendopeptidase activity"/>
    <property type="evidence" value="ECO:0007669"/>
    <property type="project" value="UniProtKB-UniRule"/>
</dbReference>
<dbReference type="GO" id="GO:0030178">
    <property type="term" value="P:negative regulation of Wnt signaling pathway"/>
    <property type="evidence" value="ECO:0007669"/>
    <property type="project" value="UniProtKB-UniRule"/>
</dbReference>
<evidence type="ECO:0000313" key="17">
    <source>
        <dbReference type="Proteomes" id="UP000311919"/>
    </source>
</evidence>
<comment type="caution">
    <text evidence="16">The sequence shown here is derived from an EMBL/GenBank/DDBJ whole genome shotgun (WGS) entry which is preliminary data.</text>
</comment>
<dbReference type="GO" id="GO:0006508">
    <property type="term" value="P:proteolysis"/>
    <property type="evidence" value="ECO:0007669"/>
    <property type="project" value="UniProtKB-KW"/>
</dbReference>
<comment type="function">
    <text evidence="13">Metalloprotease that acts as a negative regulator of the Wnt signaling pathway.</text>
</comment>
<evidence type="ECO:0000256" key="8">
    <source>
        <dbReference type="ARBA" id="ARBA00022801"/>
    </source>
</evidence>
<sequence length="580" mass="66953">MYYINPFLKKCKHLILFLLLFSIPQPLISSLVFPYSTTCFISDQPVNMPHKVKNQLIKSFSTSIKPRITFYQPLIVSITSKMNCNRLFKRRTRSIPVRSLTTSNKCSHKTSKRKNTFLWKISTHPTSYLFGTLHVAYTHVWSQIDPAVKTSFAQSDIVYFELDLTNPVTLTELSNCQTLPKNQTITNLLKPDLIQRLDRYLNNFRHVISTWVEPEKKVYASYLYETLTKDWKEKRPIWLLLLLNSLTRSEISDRGVPVLDLFLAQEAQRLGKKHGAVEQVNDQCDPLNRINVHQVTFALEITLNNLENANHQTKYLTNTFNNVNNNDHANQSSSNDNKYPPNTKLLLNTWNDQMSQTFIINKQHKPIAHANLFNSPTDQLIEYYNCGDLNATLSKIYPTQTTLSDSVVPTSSFTTNTTVTTIDNNTAEQHKYSNKVNKNAKHHNYHTQSASIKSSYFVDKEITQFLNSSQIQILIDLENYLNEELIIKRNERMAREIISKLKLAESLNQSAFFALGAAHFLGSGETIIDHLRKAGYIILPVPHQNTMKNEDIKNKIAEKPLKFEKFNIISKYQRGFRTIR</sequence>
<dbReference type="GO" id="GO:0046872">
    <property type="term" value="F:metal ion binding"/>
    <property type="evidence" value="ECO:0007669"/>
    <property type="project" value="UniProtKB-UniRule"/>
</dbReference>
<reference evidence="16 17" key="1">
    <citation type="submission" date="2019-03" db="EMBL/GenBank/DDBJ databases">
        <title>An improved genome assembly of the fluke Schistosoma japonicum.</title>
        <authorList>
            <person name="Hu W."/>
            <person name="Luo F."/>
            <person name="Yin M."/>
            <person name="Mo X."/>
            <person name="Sun C."/>
            <person name="Wu Q."/>
            <person name="Zhu B."/>
            <person name="Xiang M."/>
            <person name="Wang J."/>
            <person name="Wang Y."/>
            <person name="Zhang T."/>
            <person name="Xu B."/>
            <person name="Zheng H."/>
            <person name="Feng Z."/>
        </authorList>
    </citation>
    <scope>NUCLEOTIDE SEQUENCE [LARGE SCALE GENOMIC DNA]</scope>
    <source>
        <strain evidence="16">HuSjv2</strain>
        <tissue evidence="16">Worms</tissue>
    </source>
</reference>
<dbReference type="EMBL" id="SKCS01000426">
    <property type="protein sequence ID" value="TNN07574.1"/>
    <property type="molecule type" value="Genomic_DNA"/>
</dbReference>
<keyword evidence="8 13" id="KW-0378">Hydrolase</keyword>
<dbReference type="CDD" id="cd14789">
    <property type="entry name" value="Tiki"/>
    <property type="match status" value="1"/>
</dbReference>
<comment type="cofactor">
    <cofactor evidence="13">
        <name>Mn(2+)</name>
        <dbReference type="ChEBI" id="CHEBI:29035"/>
    </cofactor>
    <cofactor evidence="13">
        <name>Co(2+)</name>
        <dbReference type="ChEBI" id="CHEBI:48828"/>
    </cofactor>
    <text evidence="13">Divalent metal cations. Mn(2+) or Co(2+).</text>
</comment>
<keyword evidence="6 13" id="KW-0479">Metal-binding</keyword>
<evidence type="ECO:0000256" key="5">
    <source>
        <dbReference type="ARBA" id="ARBA00022692"/>
    </source>
</evidence>
<evidence type="ECO:0000256" key="3">
    <source>
        <dbReference type="ARBA" id="ARBA00008261"/>
    </source>
</evidence>
<proteinExistence type="inferred from homology"/>
<comment type="cofactor">
    <cofactor evidence="1">
        <name>Co(2+)</name>
        <dbReference type="ChEBI" id="CHEBI:48828"/>
    </cofactor>
</comment>
<evidence type="ECO:0000256" key="15">
    <source>
        <dbReference type="SAM" id="SignalP"/>
    </source>
</evidence>
<keyword evidence="13" id="KW-0879">Wnt signaling pathway</keyword>
<evidence type="ECO:0000256" key="11">
    <source>
        <dbReference type="ARBA" id="ARBA00023136"/>
    </source>
</evidence>
<dbReference type="GO" id="GO:0016055">
    <property type="term" value="P:Wnt signaling pathway"/>
    <property type="evidence" value="ECO:0007669"/>
    <property type="project" value="UniProtKB-KW"/>
</dbReference>
<keyword evidence="5" id="KW-0812">Transmembrane</keyword>
<evidence type="ECO:0000256" key="7">
    <source>
        <dbReference type="ARBA" id="ARBA00022729"/>
    </source>
</evidence>
<dbReference type="Pfam" id="PF01963">
    <property type="entry name" value="TraB_PrgY_gumN"/>
    <property type="match status" value="2"/>
</dbReference>
<name>A0A4Z2CTY2_SCHJA</name>
<feature type="compositionally biased region" description="Low complexity" evidence="14">
    <location>
        <begin position="319"/>
        <end position="330"/>
    </location>
</feature>
<feature type="region of interest" description="Disordered" evidence="14">
    <location>
        <begin position="319"/>
        <end position="341"/>
    </location>
</feature>
<comment type="similarity">
    <text evidence="3 13">Belongs to the TIKI family.</text>
</comment>
<keyword evidence="9" id="KW-1133">Transmembrane helix</keyword>
<evidence type="ECO:0000256" key="13">
    <source>
        <dbReference type="RuleBase" id="RU369069"/>
    </source>
</evidence>
<dbReference type="GO" id="GO:0005886">
    <property type="term" value="C:plasma membrane"/>
    <property type="evidence" value="ECO:0007669"/>
    <property type="project" value="UniProtKB-SubCell"/>
</dbReference>
<keyword evidence="17" id="KW-1185">Reference proteome</keyword>
<dbReference type="PANTHER" id="PTHR31120">
    <property type="entry name" value="METALLOPROTEASE TIKI"/>
    <property type="match status" value="1"/>
</dbReference>
<evidence type="ECO:0000313" key="16">
    <source>
        <dbReference type="EMBL" id="TNN07574.1"/>
    </source>
</evidence>
<evidence type="ECO:0000256" key="6">
    <source>
        <dbReference type="ARBA" id="ARBA00022723"/>
    </source>
</evidence>
<evidence type="ECO:0000256" key="9">
    <source>
        <dbReference type="ARBA" id="ARBA00022989"/>
    </source>
</evidence>
<dbReference type="AlphaFoldDB" id="A0A4Z2CTY2"/>
<dbReference type="OrthoDB" id="10040378at2759"/>
<keyword evidence="13" id="KW-1003">Cell membrane</keyword>
<gene>
    <name evidence="16" type="ORF">EWB00_007623</name>
</gene>
<dbReference type="EC" id="3.4.-.-" evidence="13"/>
<keyword evidence="12" id="KW-0325">Glycoprotein</keyword>
<evidence type="ECO:0000256" key="2">
    <source>
        <dbReference type="ARBA" id="ARBA00004479"/>
    </source>
</evidence>
<dbReference type="InterPro" id="IPR040230">
    <property type="entry name" value="TIKI1/2-like"/>
</dbReference>
<evidence type="ECO:0000256" key="12">
    <source>
        <dbReference type="ARBA" id="ARBA00023180"/>
    </source>
</evidence>
<comment type="subcellular location">
    <subcellularLocation>
        <location evidence="13">Cell membrane</location>
        <topology evidence="13">Single-pass type I membrane protein</topology>
    </subcellularLocation>
    <subcellularLocation>
        <location evidence="2">Membrane</location>
        <topology evidence="2">Single-pass type I membrane protein</topology>
    </subcellularLocation>
</comment>
<dbReference type="InterPro" id="IPR002816">
    <property type="entry name" value="TraB/PrgY/GumN_fam"/>
</dbReference>